<keyword evidence="2" id="KW-1133">Transmembrane helix</keyword>
<dbReference type="EMBL" id="CP159290">
    <property type="protein sequence ID" value="XCH29824.1"/>
    <property type="molecule type" value="Genomic_DNA"/>
</dbReference>
<feature type="transmembrane region" description="Helical" evidence="2">
    <location>
        <begin position="66"/>
        <end position="87"/>
    </location>
</feature>
<dbReference type="Pfam" id="PF23494">
    <property type="entry name" value="bPH_10"/>
    <property type="match status" value="1"/>
</dbReference>
<feature type="transmembrane region" description="Helical" evidence="2">
    <location>
        <begin position="107"/>
        <end position="128"/>
    </location>
</feature>
<proteinExistence type="predicted"/>
<name>A0AAU8FZK3_9MICO</name>
<organism evidence="5">
    <name type="scientific">Cellulosimicrobium sp. ES-005</name>
    <dbReference type="NCBI Taxonomy" id="3163031"/>
    <lineage>
        <taxon>Bacteria</taxon>
        <taxon>Bacillati</taxon>
        <taxon>Actinomycetota</taxon>
        <taxon>Actinomycetes</taxon>
        <taxon>Micrococcales</taxon>
        <taxon>Promicromonosporaceae</taxon>
        <taxon>Cellulosimicrobium</taxon>
    </lineage>
</organism>
<evidence type="ECO:0000259" key="4">
    <source>
        <dbReference type="Pfam" id="PF23494"/>
    </source>
</evidence>
<feature type="compositionally biased region" description="Pro residues" evidence="1">
    <location>
        <begin position="1"/>
        <end position="13"/>
    </location>
</feature>
<gene>
    <name evidence="5" type="ORF">ABRQ22_20040</name>
</gene>
<dbReference type="RefSeq" id="WP_353707957.1">
    <property type="nucleotide sequence ID" value="NZ_CP159290.1"/>
</dbReference>
<sequence>MPDAVPRPAPDPTPAELTDSAPTPSPPPTPTPAPIPSPDRTASPDVPTVVGPTALDRRLLWGGSPVLGALLAYGALHLAGWMAGLPWAPFQGLARVIDELLGERGTLGVAICLVLGVGAGLVFAAHAVRDIAVLTLDAEHATVALRDERVTLDRDRVTAVLVDRKDLVVLGRRAPSATDRRASTAVCLSPRGAGDGTGTGNREARETPVVELLHVRTELATARLAAAFRAHGWPWHDGDPWAQEFRRWVPGDPELPPSADAVLRARAAMLQADKTSDAADLRRELARLDVVVRDVDKIQHWRRATAPREDPGPVSESSGSAR</sequence>
<evidence type="ECO:0000259" key="3">
    <source>
        <dbReference type="Pfam" id="PF23493"/>
    </source>
</evidence>
<feature type="domain" description="Cysteinyl-tRNA ligase anticodon binding" evidence="3">
    <location>
        <begin position="252"/>
        <end position="302"/>
    </location>
</feature>
<keyword evidence="2" id="KW-0472">Membrane</keyword>
<evidence type="ECO:0000256" key="1">
    <source>
        <dbReference type="SAM" id="MobiDB-lite"/>
    </source>
</evidence>
<dbReference type="Pfam" id="PF23493">
    <property type="entry name" value="CysS_C"/>
    <property type="match status" value="1"/>
</dbReference>
<feature type="region of interest" description="Disordered" evidence="1">
    <location>
        <begin position="181"/>
        <end position="203"/>
    </location>
</feature>
<dbReference type="InterPro" id="IPR056411">
    <property type="entry name" value="CysS_C"/>
</dbReference>
<reference evidence="5" key="1">
    <citation type="submission" date="2024-06" db="EMBL/GenBank/DDBJ databases">
        <title>Complete genome sequence of the cellulolytic actinobacterium, Cellulosimicrobium ES-005.</title>
        <authorList>
            <person name="Matthews C.T."/>
            <person name="Underwood K.D."/>
            <person name="Ghanchi K.M."/>
            <person name="Fields S.D."/>
            <person name="Gardner S.G."/>
        </authorList>
    </citation>
    <scope>NUCLEOTIDE SEQUENCE</scope>
    <source>
        <strain evidence="5">ES-005</strain>
    </source>
</reference>
<dbReference type="InterPro" id="IPR057798">
    <property type="entry name" value="PH_YqeB"/>
</dbReference>
<feature type="region of interest" description="Disordered" evidence="1">
    <location>
        <begin position="1"/>
        <end position="49"/>
    </location>
</feature>
<feature type="compositionally biased region" description="Pro residues" evidence="1">
    <location>
        <begin position="23"/>
        <end position="37"/>
    </location>
</feature>
<protein>
    <submittedName>
        <fullName evidence="5">Uncharacterized protein</fullName>
    </submittedName>
</protein>
<feature type="region of interest" description="Disordered" evidence="1">
    <location>
        <begin position="300"/>
        <end position="322"/>
    </location>
</feature>
<dbReference type="AlphaFoldDB" id="A0AAU8FZK3"/>
<keyword evidence="2" id="KW-0812">Transmembrane</keyword>
<feature type="domain" description="YqeB PH" evidence="4">
    <location>
        <begin position="48"/>
        <end position="236"/>
    </location>
</feature>
<evidence type="ECO:0000256" key="2">
    <source>
        <dbReference type="SAM" id="Phobius"/>
    </source>
</evidence>
<evidence type="ECO:0000313" key="5">
    <source>
        <dbReference type="EMBL" id="XCH29824.1"/>
    </source>
</evidence>
<accession>A0AAU8FZK3</accession>